<comment type="caution">
    <text evidence="2">The sequence shown here is derived from an EMBL/GenBank/DDBJ whole genome shotgun (WGS) entry which is preliminary data.</text>
</comment>
<evidence type="ECO:0000313" key="3">
    <source>
        <dbReference type="Proteomes" id="UP000708208"/>
    </source>
</evidence>
<gene>
    <name evidence="2" type="ORF">AFUS01_LOCUS43793</name>
</gene>
<proteinExistence type="predicted"/>
<keyword evidence="3" id="KW-1185">Reference proteome</keyword>
<feature type="compositionally biased region" description="Polar residues" evidence="1">
    <location>
        <begin position="1"/>
        <end position="14"/>
    </location>
</feature>
<sequence>MSLNRVTSNYASNRRANKGRRLNLHPERCHAGAESVSVIRSGLGSVHATLRGKPRRPVHHSKRQRLAVDHIVFRTTRVMAPRKGKKIEVGNSSNESDTRAPDPEPPVYVSYADFQTLTRNMEAFKAGYGHKRFGSDGDSFRDSSEDNSGTDDVEVPAYKVHCCRQHFSSTQALFAHLRLSHKIGIQPNMTRRCKLCRSWMTMNMIRKLGSLSWFRVVISVLIQFS</sequence>
<evidence type="ECO:0000256" key="1">
    <source>
        <dbReference type="SAM" id="MobiDB-lite"/>
    </source>
</evidence>
<protein>
    <submittedName>
        <fullName evidence="2">Uncharacterized protein</fullName>
    </submittedName>
</protein>
<feature type="region of interest" description="Disordered" evidence="1">
    <location>
        <begin position="1"/>
        <end position="25"/>
    </location>
</feature>
<organism evidence="2 3">
    <name type="scientific">Allacma fusca</name>
    <dbReference type="NCBI Taxonomy" id="39272"/>
    <lineage>
        <taxon>Eukaryota</taxon>
        <taxon>Metazoa</taxon>
        <taxon>Ecdysozoa</taxon>
        <taxon>Arthropoda</taxon>
        <taxon>Hexapoda</taxon>
        <taxon>Collembola</taxon>
        <taxon>Symphypleona</taxon>
        <taxon>Sminthuridae</taxon>
        <taxon>Allacma</taxon>
    </lineage>
</organism>
<reference evidence="2" key="1">
    <citation type="submission" date="2021-06" db="EMBL/GenBank/DDBJ databases">
        <authorList>
            <person name="Hodson N. C."/>
            <person name="Mongue J. A."/>
            <person name="Jaron S. K."/>
        </authorList>
    </citation>
    <scope>NUCLEOTIDE SEQUENCE</scope>
</reference>
<name>A0A8J2PRV3_9HEXA</name>
<dbReference type="EMBL" id="CAJVCH010570173">
    <property type="protein sequence ID" value="CAG7834270.1"/>
    <property type="molecule type" value="Genomic_DNA"/>
</dbReference>
<feature type="region of interest" description="Disordered" evidence="1">
    <location>
        <begin position="82"/>
        <end position="106"/>
    </location>
</feature>
<dbReference type="Proteomes" id="UP000708208">
    <property type="component" value="Unassembled WGS sequence"/>
</dbReference>
<accession>A0A8J2PRV3</accession>
<evidence type="ECO:0000313" key="2">
    <source>
        <dbReference type="EMBL" id="CAG7834270.1"/>
    </source>
</evidence>
<dbReference type="AlphaFoldDB" id="A0A8J2PRV3"/>